<dbReference type="InterPro" id="IPR050326">
    <property type="entry name" value="NAD_dep_DNA_ligaseB"/>
</dbReference>
<keyword evidence="2" id="KW-0436">Ligase</keyword>
<dbReference type="PROSITE" id="PS00333">
    <property type="entry name" value="DNA_LIGASE_A2"/>
    <property type="match status" value="1"/>
</dbReference>
<evidence type="ECO:0000256" key="6">
    <source>
        <dbReference type="ARBA" id="ARBA00034003"/>
    </source>
</evidence>
<dbReference type="InterPro" id="IPR012340">
    <property type="entry name" value="NA-bd_OB-fold"/>
</dbReference>
<evidence type="ECO:0000256" key="2">
    <source>
        <dbReference type="ARBA" id="ARBA00022598"/>
    </source>
</evidence>
<dbReference type="RefSeq" id="WP_155041028.1">
    <property type="nucleotide sequence ID" value="NZ_WMIG01000013.1"/>
</dbReference>
<dbReference type="Gene3D" id="3.30.470.30">
    <property type="entry name" value="DNA ligase/mRNA capping enzyme"/>
    <property type="match status" value="1"/>
</dbReference>
<evidence type="ECO:0000256" key="4">
    <source>
        <dbReference type="ARBA" id="ARBA00022763"/>
    </source>
</evidence>
<dbReference type="EMBL" id="WMIG01000013">
    <property type="protein sequence ID" value="MTH61085.1"/>
    <property type="molecule type" value="Genomic_DNA"/>
</dbReference>
<dbReference type="InterPro" id="IPR016059">
    <property type="entry name" value="DNA_ligase_ATP-dep_CS"/>
</dbReference>
<organism evidence="8 9">
    <name type="scientific">Paracoccus litorisediminis</name>
    <dbReference type="NCBI Taxonomy" id="2006130"/>
    <lineage>
        <taxon>Bacteria</taxon>
        <taxon>Pseudomonadati</taxon>
        <taxon>Pseudomonadota</taxon>
        <taxon>Alphaproteobacteria</taxon>
        <taxon>Rhodobacterales</taxon>
        <taxon>Paracoccaceae</taxon>
        <taxon>Paracoccus</taxon>
    </lineage>
</organism>
<dbReference type="GO" id="GO:0005524">
    <property type="term" value="F:ATP binding"/>
    <property type="evidence" value="ECO:0007669"/>
    <property type="project" value="InterPro"/>
</dbReference>
<dbReference type="InterPro" id="IPR012310">
    <property type="entry name" value="DNA_ligase_ATP-dep_cent"/>
</dbReference>
<dbReference type="Proteomes" id="UP000449846">
    <property type="component" value="Unassembled WGS sequence"/>
</dbReference>
<feature type="domain" description="ATP-dependent DNA ligase family profile" evidence="7">
    <location>
        <begin position="260"/>
        <end position="391"/>
    </location>
</feature>
<dbReference type="SUPFAM" id="SSF56091">
    <property type="entry name" value="DNA ligase/mRNA capping enzyme, catalytic domain"/>
    <property type="match status" value="1"/>
</dbReference>
<evidence type="ECO:0000256" key="3">
    <source>
        <dbReference type="ARBA" id="ARBA00022705"/>
    </source>
</evidence>
<keyword evidence="5" id="KW-0234">DNA repair</keyword>
<keyword evidence="4" id="KW-0227">DNA damage</keyword>
<evidence type="ECO:0000313" key="9">
    <source>
        <dbReference type="Proteomes" id="UP000449846"/>
    </source>
</evidence>
<comment type="catalytic activity">
    <reaction evidence="6">
        <text>ATP + (deoxyribonucleotide)n-3'-hydroxyl + 5'-phospho-(deoxyribonucleotide)m = (deoxyribonucleotide)n+m + AMP + diphosphate.</text>
        <dbReference type="EC" id="6.5.1.1"/>
    </reaction>
</comment>
<dbReference type="GO" id="GO:0006260">
    <property type="term" value="P:DNA replication"/>
    <property type="evidence" value="ECO:0007669"/>
    <property type="project" value="UniProtKB-KW"/>
</dbReference>
<dbReference type="InterPro" id="IPR029319">
    <property type="entry name" value="DNA_ligase_OB"/>
</dbReference>
<gene>
    <name evidence="8" type="ORF">GL300_17900</name>
</gene>
<comment type="caution">
    <text evidence="8">The sequence shown here is derived from an EMBL/GenBank/DDBJ whole genome shotgun (WGS) entry which is preliminary data.</text>
</comment>
<dbReference type="PANTHER" id="PTHR47810">
    <property type="entry name" value="DNA LIGASE"/>
    <property type="match status" value="1"/>
</dbReference>
<name>A0A844HSA3_9RHOB</name>
<dbReference type="PROSITE" id="PS50160">
    <property type="entry name" value="DNA_LIGASE_A3"/>
    <property type="match status" value="1"/>
</dbReference>
<dbReference type="Gene3D" id="2.40.50.140">
    <property type="entry name" value="Nucleic acid-binding proteins"/>
    <property type="match status" value="1"/>
</dbReference>
<protein>
    <recommendedName>
        <fullName evidence="7">ATP-dependent DNA ligase family profile domain-containing protein</fullName>
    </recommendedName>
</protein>
<evidence type="ECO:0000313" key="8">
    <source>
        <dbReference type="EMBL" id="MTH61085.1"/>
    </source>
</evidence>
<proteinExistence type="predicted"/>
<dbReference type="GO" id="GO:0003910">
    <property type="term" value="F:DNA ligase (ATP) activity"/>
    <property type="evidence" value="ECO:0007669"/>
    <property type="project" value="UniProtKB-EC"/>
</dbReference>
<accession>A0A844HSA3</accession>
<dbReference type="Pfam" id="PF14743">
    <property type="entry name" value="DNA_ligase_OB_2"/>
    <property type="match status" value="1"/>
</dbReference>
<dbReference type="GO" id="GO:0006281">
    <property type="term" value="P:DNA repair"/>
    <property type="evidence" value="ECO:0007669"/>
    <property type="project" value="UniProtKB-KW"/>
</dbReference>
<comment type="cofactor">
    <cofactor evidence="1">
        <name>a divalent metal cation</name>
        <dbReference type="ChEBI" id="CHEBI:60240"/>
    </cofactor>
</comment>
<keyword evidence="9" id="KW-1185">Reference proteome</keyword>
<keyword evidence="3" id="KW-0235">DNA replication</keyword>
<dbReference type="AlphaFoldDB" id="A0A844HSA3"/>
<dbReference type="OrthoDB" id="9802472at2"/>
<dbReference type="GO" id="GO:0006310">
    <property type="term" value="P:DNA recombination"/>
    <property type="evidence" value="ECO:0007669"/>
    <property type="project" value="InterPro"/>
</dbReference>
<sequence length="484" mass="53993">MTALQPIRMTDAQLVAMIDRIALESSRTEKERYLADLAATSQGREMIQLCYNPFWTWGITQKEMPPTGQGPSEGDTLAEIKTLLMKLAARELTGNAAAEVVASAFASFTPAAGRLLWLCLNKDLKAGVNTASILAVDPSIVPIFAVMRANSYEEKHVKAFPVAVEPKLDGHRVTFIAKDGGGGFFTRTGKAIDSLEHMIEPTLKALRHWAGMTRITNGQPNPVHDLLSVLRYFGGVPEIVLDGEMMSDQGFAETSGALRRKSEDADVRFHIFDMLSWDEFDAMGDVAVPYAHRRQRVLDLIGCTKHLGDRLTVTEMRVARSHDEIQLIYQDYRARGFEGAMVKLLDGPYQKKKSRSWLKLKNEDTEDLQVIGVFQGQAGGKYEHTIGGLIVDRNGVEVRVSGLDDATRAEIWKLWCEDVQLVAANPNVGYKGETFGIVGETFDRRMKLLGHVVEVEYHEVTPDGSLRHPRFIRFRDDKTGEVEK</sequence>
<reference evidence="8 9" key="1">
    <citation type="submission" date="2019-11" db="EMBL/GenBank/DDBJ databases">
        <authorList>
            <person name="Dong K."/>
        </authorList>
    </citation>
    <scope>NUCLEOTIDE SEQUENCE [LARGE SCALE GENOMIC DNA]</scope>
    <source>
        <strain evidence="8 9">NBRC 112902</strain>
    </source>
</reference>
<dbReference type="PANTHER" id="PTHR47810:SF1">
    <property type="entry name" value="DNA LIGASE B"/>
    <property type="match status" value="1"/>
</dbReference>
<evidence type="ECO:0000259" key="7">
    <source>
        <dbReference type="PROSITE" id="PS50160"/>
    </source>
</evidence>
<dbReference type="Pfam" id="PF01068">
    <property type="entry name" value="DNA_ligase_A_M"/>
    <property type="match status" value="1"/>
</dbReference>
<evidence type="ECO:0000256" key="1">
    <source>
        <dbReference type="ARBA" id="ARBA00001968"/>
    </source>
</evidence>
<evidence type="ECO:0000256" key="5">
    <source>
        <dbReference type="ARBA" id="ARBA00023204"/>
    </source>
</evidence>
<dbReference type="SUPFAM" id="SSF50249">
    <property type="entry name" value="Nucleic acid-binding proteins"/>
    <property type="match status" value="1"/>
</dbReference>